<feature type="region of interest" description="Disordered" evidence="1">
    <location>
        <begin position="302"/>
        <end position="370"/>
    </location>
</feature>
<evidence type="ECO:0000313" key="3">
    <source>
        <dbReference type="EMBL" id="KPN62077.1"/>
    </source>
</evidence>
<dbReference type="Pfam" id="PF01052">
    <property type="entry name" value="FliMN_C"/>
    <property type="match status" value="1"/>
</dbReference>
<reference evidence="3 4" key="1">
    <citation type="submission" date="2015-09" db="EMBL/GenBank/DDBJ databases">
        <title>Draft genome sequence of Aliiroseovarius crassostreae CV919-312TSm, the causative agent of Roseovarius Oyster Disease (formerly Juvenile Oyster Disease).</title>
        <authorList>
            <person name="Kessner L."/>
            <person name="Spinard E."/>
            <person name="Nelson D."/>
        </authorList>
    </citation>
    <scope>NUCLEOTIDE SEQUENCE [LARGE SCALE GENOMIC DNA]</scope>
    <source>
        <strain evidence="3 4">CV919-312</strain>
    </source>
</reference>
<proteinExistence type="predicted"/>
<evidence type="ECO:0000256" key="1">
    <source>
        <dbReference type="SAM" id="MobiDB-lite"/>
    </source>
</evidence>
<dbReference type="EMBL" id="LKBA01000019">
    <property type="protein sequence ID" value="KPN62077.1"/>
    <property type="molecule type" value="Genomic_DNA"/>
</dbReference>
<dbReference type="AlphaFoldDB" id="A0A0P7J323"/>
<protein>
    <recommendedName>
        <fullName evidence="2">Flagellar motor switch protein FliN-like C-terminal domain-containing protein</fullName>
    </recommendedName>
</protein>
<comment type="caution">
    <text evidence="3">The sequence shown here is derived from an EMBL/GenBank/DDBJ whole genome shotgun (WGS) entry which is preliminary data.</text>
</comment>
<feature type="compositionally biased region" description="Low complexity" evidence="1">
    <location>
        <begin position="331"/>
        <end position="356"/>
    </location>
</feature>
<accession>A0A0P7J323</accession>
<evidence type="ECO:0000313" key="4">
    <source>
        <dbReference type="Proteomes" id="UP000050471"/>
    </source>
</evidence>
<keyword evidence="4" id="KW-1185">Reference proteome</keyword>
<evidence type="ECO:0000259" key="2">
    <source>
        <dbReference type="Pfam" id="PF01052"/>
    </source>
</evidence>
<sequence>MGQDEQADAMSDADQKNVKRRLAGEGRPPPEIGRMTPELALKLALARACETSVALEVFAQSVEMRRLVLSTLVEELPENALVTLLQGPKNQMGLVLLDAQALAGVIEKQTTGRVVPNPAAERAPTRTDAVMCADLIDDILRAFHAEGEDAGLPGAANWHGFKYVMPLEDARAIQMTMEDIPYRLFDVHLDMEKGAKQGRIWLMFPFEPPQSAPAPSAGDAEEDGALAEVVQGAETRLEAVLHRLEMPLSQVTALEVGSLLPIPSKMIMQIQLEDILGEKVCHGALGGKAGHRALRINLSASEPDVPDPVNALSDGNLSSDPGLFPQKSEQPALGGLPVAPGLAGAGDGDMAALPDLPDLPPLDPAEAGAGIGDLPALEAVGDLPDLSDLASLGGHD</sequence>
<name>A0A0P7J323_9RHOB</name>
<organism evidence="3 4">
    <name type="scientific">Aliiroseovarius crassostreae</name>
    <dbReference type="NCBI Taxonomy" id="154981"/>
    <lineage>
        <taxon>Bacteria</taxon>
        <taxon>Pseudomonadati</taxon>
        <taxon>Pseudomonadota</taxon>
        <taxon>Alphaproteobacteria</taxon>
        <taxon>Rhodobacterales</taxon>
        <taxon>Paracoccaceae</taxon>
        <taxon>Aliiroseovarius</taxon>
    </lineage>
</organism>
<dbReference type="InterPro" id="IPR001543">
    <property type="entry name" value="FliN-like_C"/>
</dbReference>
<feature type="domain" description="Flagellar motor switch protein FliN-like C-terminal" evidence="2">
    <location>
        <begin position="230"/>
        <end position="296"/>
    </location>
</feature>
<dbReference type="Proteomes" id="UP000050471">
    <property type="component" value="Unassembled WGS sequence"/>
</dbReference>
<feature type="region of interest" description="Disordered" evidence="1">
    <location>
        <begin position="1"/>
        <end position="34"/>
    </location>
</feature>
<dbReference type="STRING" id="154981.AKJ29_07260"/>
<gene>
    <name evidence="3" type="ORF">AKJ29_07260</name>
</gene>